<sequence length="488" mass="51534">MPGNNIGNRQGLSSMMARARAAVRTNATPTRPHHPDAPAHEGARSLDAGNNASSTAPIRHHHENTKAELPHEKHRLKRRDEGLAPGAHQVNSPQVMASNNFPDVRVNGEIAGAVVKATELGHGGLSLNSSSVDPSVPASYRSDLTERLGVSPDSYNGAANTKAEYGVERQSYIHKFKGAKGDPGYNNVVLNERKKGYAYVNEKRDGQLALEAAGELAYTAAAARTENRHEGKYGKTDWKAGVEGPFAKMGGEAELRASTKKGQEALAAHAKLEVSTGLFNASAAVNHKFGRHLDVGAHAFAQASASAAAEASVVADRNQGTYMAKVTNANIAGVQAGVGTSLKVGPFQGDFTIAKLGGVGYVFNAGGGVNRGVASTVLDLGGAFGPGGRIRAGVSVDTVEALDPIRDLRNRKTNPNYSQKVRDYSRAPTLEERGQYQRQIAAENQLFEAAWAGNEKLKKDKAPTIQLKNELPEVATGSLGIDVSKIGT</sequence>
<evidence type="ECO:0000313" key="3">
    <source>
        <dbReference type="Proteomes" id="UP000217257"/>
    </source>
</evidence>
<gene>
    <name evidence="2" type="ORF">CYFUS_004115</name>
</gene>
<organism evidence="2 3">
    <name type="scientific">Cystobacter fuscus</name>
    <dbReference type="NCBI Taxonomy" id="43"/>
    <lineage>
        <taxon>Bacteria</taxon>
        <taxon>Pseudomonadati</taxon>
        <taxon>Myxococcota</taxon>
        <taxon>Myxococcia</taxon>
        <taxon>Myxococcales</taxon>
        <taxon>Cystobacterineae</taxon>
        <taxon>Archangiaceae</taxon>
        <taxon>Cystobacter</taxon>
    </lineage>
</organism>
<evidence type="ECO:0000313" key="2">
    <source>
        <dbReference type="EMBL" id="ATB38680.1"/>
    </source>
</evidence>
<feature type="compositionally biased region" description="Low complexity" evidence="1">
    <location>
        <begin position="17"/>
        <end position="30"/>
    </location>
</feature>
<protein>
    <submittedName>
        <fullName evidence="2">Uncharacterized protein</fullName>
    </submittedName>
</protein>
<feature type="compositionally biased region" description="Basic and acidic residues" evidence="1">
    <location>
        <begin position="33"/>
        <end position="44"/>
    </location>
</feature>
<dbReference type="Proteomes" id="UP000217257">
    <property type="component" value="Chromosome"/>
</dbReference>
<dbReference type="AlphaFoldDB" id="A0A250J553"/>
<proteinExistence type="predicted"/>
<feature type="compositionally biased region" description="Polar residues" evidence="1">
    <location>
        <begin position="1"/>
        <end position="13"/>
    </location>
</feature>
<dbReference type="EMBL" id="CP022098">
    <property type="protein sequence ID" value="ATB38680.1"/>
    <property type="molecule type" value="Genomic_DNA"/>
</dbReference>
<dbReference type="RefSeq" id="WP_095986822.1">
    <property type="nucleotide sequence ID" value="NZ_CP022098.1"/>
</dbReference>
<feature type="region of interest" description="Disordered" evidence="1">
    <location>
        <begin position="1"/>
        <end position="75"/>
    </location>
</feature>
<name>A0A250J553_9BACT</name>
<accession>A0A250J553</accession>
<reference evidence="2 3" key="1">
    <citation type="submission" date="2017-06" db="EMBL/GenBank/DDBJ databases">
        <title>Sequencing and comparative analysis of myxobacterial genomes.</title>
        <authorList>
            <person name="Rupp O."/>
            <person name="Goesmann A."/>
            <person name="Sogaard-Andersen L."/>
        </authorList>
    </citation>
    <scope>NUCLEOTIDE SEQUENCE [LARGE SCALE GENOMIC DNA]</scope>
    <source>
        <strain evidence="2 3">DSM 52655</strain>
    </source>
</reference>
<dbReference type="KEGG" id="cfus:CYFUS_004115"/>
<evidence type="ECO:0000256" key="1">
    <source>
        <dbReference type="SAM" id="MobiDB-lite"/>
    </source>
</evidence>